<evidence type="ECO:0000313" key="3">
    <source>
        <dbReference type="Proteomes" id="UP001236663"/>
    </source>
</evidence>
<keyword evidence="1" id="KW-1133">Transmembrane helix</keyword>
<dbReference type="Proteomes" id="UP001236663">
    <property type="component" value="Unassembled WGS sequence"/>
</dbReference>
<proteinExistence type="predicted"/>
<organism evidence="2 3">
    <name type="scientific">Cyclobacterium jeungdonense</name>
    <dbReference type="NCBI Taxonomy" id="708087"/>
    <lineage>
        <taxon>Bacteria</taxon>
        <taxon>Pseudomonadati</taxon>
        <taxon>Bacteroidota</taxon>
        <taxon>Cytophagia</taxon>
        <taxon>Cytophagales</taxon>
        <taxon>Cyclobacteriaceae</taxon>
        <taxon>Cyclobacterium</taxon>
    </lineage>
</organism>
<reference evidence="3" key="1">
    <citation type="journal article" date="2019" name="Int. J. Syst. Evol. Microbiol.">
        <title>The Global Catalogue of Microorganisms (GCM) 10K type strain sequencing project: providing services to taxonomists for standard genome sequencing and annotation.</title>
        <authorList>
            <consortium name="The Broad Institute Genomics Platform"/>
            <consortium name="The Broad Institute Genome Sequencing Center for Infectious Disease"/>
            <person name="Wu L."/>
            <person name="Ma J."/>
        </authorList>
    </citation>
    <scope>NUCLEOTIDE SEQUENCE [LARGE SCALE GENOMIC DNA]</scope>
    <source>
        <strain evidence="3">CECT 7706</strain>
    </source>
</reference>
<accession>A0ABT8C621</accession>
<protein>
    <submittedName>
        <fullName evidence="2">Uncharacterized protein</fullName>
    </submittedName>
</protein>
<evidence type="ECO:0000313" key="2">
    <source>
        <dbReference type="EMBL" id="MDN3688196.1"/>
    </source>
</evidence>
<dbReference type="EMBL" id="JAUFQS010000008">
    <property type="protein sequence ID" value="MDN3688196.1"/>
    <property type="molecule type" value="Genomic_DNA"/>
</dbReference>
<evidence type="ECO:0000256" key="1">
    <source>
        <dbReference type="SAM" id="Phobius"/>
    </source>
</evidence>
<sequence>MMGSTNKAEKSLSRSFLAGLAGILFCMVPLVLLAWQLPGTAYGSYFTGIGLALQLLGISLAVLVLRARNLDATQKEKAKKMVLVLGVAFLFFVLV</sequence>
<keyword evidence="1" id="KW-0812">Transmembrane</keyword>
<feature type="transmembrane region" description="Helical" evidence="1">
    <location>
        <begin position="77"/>
        <end position="94"/>
    </location>
</feature>
<feature type="transmembrane region" description="Helical" evidence="1">
    <location>
        <begin position="12"/>
        <end position="36"/>
    </location>
</feature>
<name>A0ABT8C621_9BACT</name>
<feature type="transmembrane region" description="Helical" evidence="1">
    <location>
        <begin position="42"/>
        <end position="65"/>
    </location>
</feature>
<dbReference type="RefSeq" id="WP_163387096.1">
    <property type="nucleotide sequence ID" value="NZ_JAUFQS010000008.1"/>
</dbReference>
<gene>
    <name evidence="2" type="ORF">QWZ15_10170</name>
</gene>
<keyword evidence="1" id="KW-0472">Membrane</keyword>
<keyword evidence="3" id="KW-1185">Reference proteome</keyword>
<comment type="caution">
    <text evidence="2">The sequence shown here is derived from an EMBL/GenBank/DDBJ whole genome shotgun (WGS) entry which is preliminary data.</text>
</comment>